<comment type="caution">
    <text evidence="1">The sequence shown here is derived from an EMBL/GenBank/DDBJ whole genome shotgun (WGS) entry which is preliminary data.</text>
</comment>
<accession>X0TMB7</accession>
<name>X0TMB7_9ZZZZ</name>
<evidence type="ECO:0008006" key="2">
    <source>
        <dbReference type="Google" id="ProtNLM"/>
    </source>
</evidence>
<reference evidence="1" key="1">
    <citation type="journal article" date="2014" name="Front. Microbiol.">
        <title>High frequency of phylogenetically diverse reductive dehalogenase-homologous genes in deep subseafloor sedimentary metagenomes.</title>
        <authorList>
            <person name="Kawai M."/>
            <person name="Futagami T."/>
            <person name="Toyoda A."/>
            <person name="Takaki Y."/>
            <person name="Nishi S."/>
            <person name="Hori S."/>
            <person name="Arai W."/>
            <person name="Tsubouchi T."/>
            <person name="Morono Y."/>
            <person name="Uchiyama I."/>
            <person name="Ito T."/>
            <person name="Fujiyama A."/>
            <person name="Inagaki F."/>
            <person name="Takami H."/>
        </authorList>
    </citation>
    <scope>NUCLEOTIDE SEQUENCE</scope>
    <source>
        <strain evidence="1">Expedition CK06-06</strain>
    </source>
</reference>
<dbReference type="EMBL" id="BARS01008331">
    <property type="protein sequence ID" value="GAF77240.1"/>
    <property type="molecule type" value="Genomic_DNA"/>
</dbReference>
<organism evidence="1">
    <name type="scientific">marine sediment metagenome</name>
    <dbReference type="NCBI Taxonomy" id="412755"/>
    <lineage>
        <taxon>unclassified sequences</taxon>
        <taxon>metagenomes</taxon>
        <taxon>ecological metagenomes</taxon>
    </lineage>
</organism>
<evidence type="ECO:0000313" key="1">
    <source>
        <dbReference type="EMBL" id="GAF77240.1"/>
    </source>
</evidence>
<dbReference type="AlphaFoldDB" id="X0TMB7"/>
<proteinExistence type="predicted"/>
<feature type="non-terminal residue" evidence="1">
    <location>
        <position position="31"/>
    </location>
</feature>
<gene>
    <name evidence="1" type="ORF">S01H1_15908</name>
</gene>
<sequence>MKFLIVGMGSIGRRHMRNLINLGETDIILLR</sequence>
<protein>
    <recommendedName>
        <fullName evidence="2">Gfo/Idh/MocA-like oxidoreductase N-terminal domain-containing protein</fullName>
    </recommendedName>
</protein>